<evidence type="ECO:0000313" key="2">
    <source>
        <dbReference type="EMBL" id="RNJ53484.1"/>
    </source>
</evidence>
<gene>
    <name evidence="2" type="ORF">D7B24_001773</name>
</gene>
<proteinExistence type="predicted"/>
<keyword evidence="3" id="KW-1185">Reference proteome</keyword>
<feature type="compositionally biased region" description="Polar residues" evidence="1">
    <location>
        <begin position="18"/>
        <end position="34"/>
    </location>
</feature>
<dbReference type="Proteomes" id="UP000267145">
    <property type="component" value="Unassembled WGS sequence"/>
</dbReference>
<accession>A0A3M9XZQ5</accession>
<feature type="compositionally biased region" description="Basic residues" evidence="1">
    <location>
        <begin position="1"/>
        <end position="10"/>
    </location>
</feature>
<organism evidence="2 3">
    <name type="scientific">Verticillium nonalfalfae</name>
    <dbReference type="NCBI Taxonomy" id="1051616"/>
    <lineage>
        <taxon>Eukaryota</taxon>
        <taxon>Fungi</taxon>
        <taxon>Dikarya</taxon>
        <taxon>Ascomycota</taxon>
        <taxon>Pezizomycotina</taxon>
        <taxon>Sordariomycetes</taxon>
        <taxon>Hypocreomycetidae</taxon>
        <taxon>Glomerellales</taxon>
        <taxon>Plectosphaerellaceae</taxon>
        <taxon>Verticillium</taxon>
    </lineage>
</organism>
<name>A0A3M9XZQ5_9PEZI</name>
<dbReference type="EMBL" id="RBVV01000139">
    <property type="protein sequence ID" value="RNJ53484.1"/>
    <property type="molecule type" value="Genomic_DNA"/>
</dbReference>
<dbReference type="AlphaFoldDB" id="A0A3M9XZQ5"/>
<feature type="region of interest" description="Disordered" evidence="1">
    <location>
        <begin position="1"/>
        <end position="44"/>
    </location>
</feature>
<dbReference type="GeneID" id="39605462"/>
<evidence type="ECO:0000313" key="3">
    <source>
        <dbReference type="Proteomes" id="UP000267145"/>
    </source>
</evidence>
<evidence type="ECO:0000256" key="1">
    <source>
        <dbReference type="SAM" id="MobiDB-lite"/>
    </source>
</evidence>
<sequence length="77" mass="8287">MVRQKNKKRVQAKDQVVPSETWSADAQQGSTSFFSDGRGDMPLITIHPPSTRYTPPADFAATTSAIDPSSLGPTIPV</sequence>
<reference evidence="2 3" key="1">
    <citation type="submission" date="2018-10" db="EMBL/GenBank/DDBJ databases">
        <title>Genome sequence of Verticillium nonalfalfae VnAa140.</title>
        <authorList>
            <person name="Stajich J.E."/>
            <person name="Kasson M.T."/>
        </authorList>
    </citation>
    <scope>NUCLEOTIDE SEQUENCE [LARGE SCALE GENOMIC DNA]</scope>
    <source>
        <strain evidence="2 3">VnAa140</strain>
    </source>
</reference>
<comment type="caution">
    <text evidence="2">The sequence shown here is derived from an EMBL/GenBank/DDBJ whole genome shotgun (WGS) entry which is preliminary data.</text>
</comment>
<dbReference type="RefSeq" id="XP_028491642.1">
    <property type="nucleotide sequence ID" value="XM_028635994.1"/>
</dbReference>
<protein>
    <submittedName>
        <fullName evidence="2">Uncharacterized protein</fullName>
    </submittedName>
</protein>